<evidence type="ECO:0000313" key="3">
    <source>
        <dbReference type="EMBL" id="PTL86975.1"/>
    </source>
</evidence>
<evidence type="ECO:0000313" key="4">
    <source>
        <dbReference type="Proteomes" id="UP000240811"/>
    </source>
</evidence>
<dbReference type="PANTHER" id="PTHR42680">
    <property type="entry name" value="DCTP DEAMINASE"/>
    <property type="match status" value="1"/>
</dbReference>
<gene>
    <name evidence="3" type="ORF">C4617_00735</name>
</gene>
<dbReference type="InterPro" id="IPR053811">
    <property type="entry name" value="DCD_C"/>
</dbReference>
<dbReference type="Gene3D" id="2.70.40.10">
    <property type="match status" value="2"/>
</dbReference>
<comment type="caution">
    <text evidence="3">The sequence shown here is derived from an EMBL/GenBank/DDBJ whole genome shotgun (WGS) entry which is preliminary data.</text>
</comment>
<dbReference type="Pfam" id="PF22569">
    <property type="entry name" value="DCD_C"/>
    <property type="match status" value="1"/>
</dbReference>
<dbReference type="GO" id="GO:0008829">
    <property type="term" value="F:dCTP deaminase activity"/>
    <property type="evidence" value="ECO:0007669"/>
    <property type="project" value="InterPro"/>
</dbReference>
<dbReference type="PANTHER" id="PTHR42680:SF3">
    <property type="entry name" value="DCTP DEAMINASE"/>
    <property type="match status" value="1"/>
</dbReference>
<dbReference type="InterPro" id="IPR010550">
    <property type="entry name" value="DCD_N"/>
</dbReference>
<dbReference type="GO" id="GO:0009394">
    <property type="term" value="P:2'-deoxyribonucleotide metabolic process"/>
    <property type="evidence" value="ECO:0007669"/>
    <property type="project" value="InterPro"/>
</dbReference>
<dbReference type="Proteomes" id="UP000240811">
    <property type="component" value="Unassembled WGS sequence"/>
</dbReference>
<dbReference type="InterPro" id="IPR036157">
    <property type="entry name" value="dUTPase-like_sf"/>
</dbReference>
<evidence type="ECO:0000259" key="2">
    <source>
        <dbReference type="Pfam" id="PF22569"/>
    </source>
</evidence>
<dbReference type="Pfam" id="PF06559">
    <property type="entry name" value="DCD_N"/>
    <property type="match status" value="1"/>
</dbReference>
<protein>
    <submittedName>
        <fullName evidence="3">2'-deoxycytidine 5'-triphosphate deaminase</fullName>
    </submittedName>
</protein>
<proteinExistence type="predicted"/>
<name>A0A2T4VYY2_9HYPH</name>
<feature type="domain" description="2'-deoxycytidine 5'-triphosphate deaminase N-terminal" evidence="1">
    <location>
        <begin position="3"/>
        <end position="164"/>
    </location>
</feature>
<evidence type="ECO:0000259" key="1">
    <source>
        <dbReference type="Pfam" id="PF06559"/>
    </source>
</evidence>
<dbReference type="SUPFAM" id="SSF51283">
    <property type="entry name" value="dUTPase-like"/>
    <property type="match status" value="2"/>
</dbReference>
<sequence length="364" mass="41192">MNKGILPDKSIAELFEKKEIMSEFPLDEDQIQPASLDLRLSSKAYRVRASFLPNSEDLVLEKIHRFALHEIDISNGAVLESNCVYIVPLMERLNLKNDISAYVNPKSSTGRIDVFARVIVDRSQEFDRIPPGYCGQLYLEISPRTFPIIVRTGSRLSQLRLKYGCQFCSKDELLALHTKDPLIQLGKFSLSGEGVALSVDLKGENKDAIIGYRGKRHTSAIDVDSAGKYDVLDFWDPLYSQEECELVLDPNEFYILSSRESVRIPPFLVAEMMPYDPLIGEFRVHYAGFFDPGFGYEFIGKGARAVLEVRSHQVPFILGHGQIIGRLKYESMMKESKNLYGLGIGSHYQSQGLRLSKHFRGNNL</sequence>
<organism evidence="3 4">
    <name type="scientific">Candidatus Liberibacter europaeus</name>
    <dbReference type="NCBI Taxonomy" id="744859"/>
    <lineage>
        <taxon>Bacteria</taxon>
        <taxon>Pseudomonadati</taxon>
        <taxon>Pseudomonadota</taxon>
        <taxon>Alphaproteobacteria</taxon>
        <taxon>Hyphomicrobiales</taxon>
        <taxon>Rhizobiaceae</taxon>
        <taxon>Liberibacter</taxon>
    </lineage>
</organism>
<dbReference type="AlphaFoldDB" id="A0A2T4VYY2"/>
<feature type="domain" description="2'-deoxycytidine 5'-triphosphate deaminase C-terminal" evidence="2">
    <location>
        <begin position="170"/>
        <end position="359"/>
    </location>
</feature>
<reference evidence="4" key="1">
    <citation type="submission" date="2018-02" db="EMBL/GenBank/DDBJ databases">
        <title>Genome sequence of Candidatus Liberibacter europaeus.</title>
        <authorList>
            <person name="Frampton R.A."/>
            <person name="Thompson S.M."/>
            <person name="David C."/>
            <person name="Addison S.M."/>
            <person name="Smith G.R."/>
        </authorList>
    </citation>
    <scope>NUCLEOTIDE SEQUENCE [LARGE SCALE GENOMIC DNA]</scope>
</reference>
<dbReference type="EMBL" id="PSQJ01000001">
    <property type="protein sequence ID" value="PTL86975.1"/>
    <property type="molecule type" value="Genomic_DNA"/>
</dbReference>
<accession>A0A2T4VYY2</accession>
<dbReference type="NCBIfam" id="NF005734">
    <property type="entry name" value="PRK07559.1"/>
    <property type="match status" value="1"/>
</dbReference>